<organism evidence="1 2">
    <name type="scientific">Steinernema glaseri</name>
    <dbReference type="NCBI Taxonomy" id="37863"/>
    <lineage>
        <taxon>Eukaryota</taxon>
        <taxon>Metazoa</taxon>
        <taxon>Ecdysozoa</taxon>
        <taxon>Nematoda</taxon>
        <taxon>Chromadorea</taxon>
        <taxon>Rhabditida</taxon>
        <taxon>Tylenchina</taxon>
        <taxon>Panagrolaimomorpha</taxon>
        <taxon>Strongyloidoidea</taxon>
        <taxon>Steinernematidae</taxon>
        <taxon>Steinernema</taxon>
    </lineage>
</organism>
<dbReference type="AlphaFoldDB" id="A0A1I8AJW6"/>
<protein>
    <submittedName>
        <fullName evidence="2">Uncharacterized protein</fullName>
    </submittedName>
</protein>
<accession>A0A1I8AJW6</accession>
<name>A0A1I8AJW6_9BILA</name>
<keyword evidence="1" id="KW-1185">Reference proteome</keyword>
<proteinExistence type="predicted"/>
<dbReference type="Proteomes" id="UP000095287">
    <property type="component" value="Unplaced"/>
</dbReference>
<dbReference type="WBParaSite" id="L893_g6493.t1">
    <property type="protein sequence ID" value="L893_g6493.t1"/>
    <property type="gene ID" value="L893_g6493"/>
</dbReference>
<reference evidence="2" key="1">
    <citation type="submission" date="2016-11" db="UniProtKB">
        <authorList>
            <consortium name="WormBaseParasite"/>
        </authorList>
    </citation>
    <scope>IDENTIFICATION</scope>
</reference>
<sequence length="101" mass="11487">MRTLLYTISPNQRLILESLNGLVEVNMSGASQDMFQMEGLEIRQYILLFHLKKELTMAVDPKADRSSIDRCDYIDGTLDPAEAIRVHSVTQRFKNLNSLSA</sequence>
<evidence type="ECO:0000313" key="2">
    <source>
        <dbReference type="WBParaSite" id="L893_g6493.t1"/>
    </source>
</evidence>
<evidence type="ECO:0000313" key="1">
    <source>
        <dbReference type="Proteomes" id="UP000095287"/>
    </source>
</evidence>